<feature type="binding site" evidence="4">
    <location>
        <position position="120"/>
    </location>
    <ligand>
        <name>5-phospho-alpha-D-ribose 1-diphosphate</name>
        <dbReference type="ChEBI" id="CHEBI:58017"/>
    </ligand>
</feature>
<keyword evidence="4" id="KW-0057">Aromatic amino acid biosynthesis</keyword>
<gene>
    <name evidence="4 7" type="primary">trpD</name>
    <name evidence="7" type="ORF">ACFSM5_04385</name>
</gene>
<evidence type="ECO:0000256" key="2">
    <source>
        <dbReference type="ARBA" id="ARBA00022679"/>
    </source>
</evidence>
<comment type="pathway">
    <text evidence="4">Amino-acid biosynthesis; L-tryptophan biosynthesis; L-tryptophan from chorismate: step 2/5.</text>
</comment>
<dbReference type="PANTHER" id="PTHR43285:SF2">
    <property type="entry name" value="ANTHRANILATE PHOSPHORIBOSYLTRANSFERASE"/>
    <property type="match status" value="1"/>
</dbReference>
<feature type="domain" description="Glycosyl transferase family 3 N-terminal" evidence="6">
    <location>
        <begin position="4"/>
        <end position="65"/>
    </location>
</feature>
<evidence type="ECO:0000256" key="4">
    <source>
        <dbReference type="HAMAP-Rule" id="MF_00211"/>
    </source>
</evidence>
<dbReference type="GO" id="GO:0004048">
    <property type="term" value="F:anthranilate phosphoribosyltransferase activity"/>
    <property type="evidence" value="ECO:0007669"/>
    <property type="project" value="UniProtKB-EC"/>
</dbReference>
<feature type="binding site" evidence="4">
    <location>
        <begin position="90"/>
        <end position="93"/>
    </location>
    <ligand>
        <name>5-phospho-alpha-D-ribose 1-diphosphate</name>
        <dbReference type="ChEBI" id="CHEBI:58017"/>
    </ligand>
</feature>
<feature type="domain" description="Glycosyl transferase family 3" evidence="5">
    <location>
        <begin position="76"/>
        <end position="323"/>
    </location>
</feature>
<dbReference type="SUPFAM" id="SSF47648">
    <property type="entry name" value="Nucleoside phosphorylase/phosphoribosyltransferase N-terminal domain"/>
    <property type="match status" value="1"/>
</dbReference>
<feature type="binding site" evidence="4">
    <location>
        <position position="111"/>
    </location>
    <ligand>
        <name>anthranilate</name>
        <dbReference type="ChEBI" id="CHEBI:16567"/>
        <label>1</label>
    </ligand>
</feature>
<feature type="binding site" evidence="4">
    <location>
        <begin position="83"/>
        <end position="84"/>
    </location>
    <ligand>
        <name>5-phospho-alpha-D-ribose 1-diphosphate</name>
        <dbReference type="ChEBI" id="CHEBI:58017"/>
    </ligand>
</feature>
<accession>A0ABW5DNK5</accession>
<comment type="similarity">
    <text evidence="4">Belongs to the anthranilate phosphoribosyltransferase family.</text>
</comment>
<evidence type="ECO:0000313" key="8">
    <source>
        <dbReference type="Proteomes" id="UP001597295"/>
    </source>
</evidence>
<name>A0ABW5DNK5_9PROT</name>
<dbReference type="SUPFAM" id="SSF52418">
    <property type="entry name" value="Nucleoside phosphorylase/phosphoribosyltransferase catalytic domain"/>
    <property type="match status" value="1"/>
</dbReference>
<evidence type="ECO:0000256" key="3">
    <source>
        <dbReference type="ARBA" id="ARBA00022822"/>
    </source>
</evidence>
<keyword evidence="4" id="KW-0460">Magnesium</keyword>
<feature type="binding site" evidence="4">
    <location>
        <position position="80"/>
    </location>
    <ligand>
        <name>anthranilate</name>
        <dbReference type="ChEBI" id="CHEBI:16567"/>
        <label>1</label>
    </ligand>
</feature>
<comment type="subunit">
    <text evidence="4">Homodimer.</text>
</comment>
<feature type="binding site" evidence="4">
    <location>
        <position position="226"/>
    </location>
    <ligand>
        <name>Mg(2+)</name>
        <dbReference type="ChEBI" id="CHEBI:18420"/>
        <label>1</label>
    </ligand>
</feature>
<comment type="cofactor">
    <cofactor evidence="4">
        <name>Mg(2+)</name>
        <dbReference type="ChEBI" id="CHEBI:18420"/>
    </cofactor>
    <text evidence="4">Binds 2 magnesium ions per monomer.</text>
</comment>
<dbReference type="PANTHER" id="PTHR43285">
    <property type="entry name" value="ANTHRANILATE PHOSPHORIBOSYLTRANSFERASE"/>
    <property type="match status" value="1"/>
</dbReference>
<evidence type="ECO:0000313" key="7">
    <source>
        <dbReference type="EMBL" id="MFD2262113.1"/>
    </source>
</evidence>
<keyword evidence="1 4" id="KW-0328">Glycosyltransferase</keyword>
<dbReference type="Gene3D" id="1.20.970.10">
    <property type="entry name" value="Transferase, Pyrimidine Nucleoside Phosphorylase, Chain C"/>
    <property type="match status" value="1"/>
</dbReference>
<comment type="catalytic activity">
    <reaction evidence="4">
        <text>N-(5-phospho-beta-D-ribosyl)anthranilate + diphosphate = 5-phospho-alpha-D-ribose 1-diphosphate + anthranilate</text>
        <dbReference type="Rhea" id="RHEA:11768"/>
        <dbReference type="ChEBI" id="CHEBI:16567"/>
        <dbReference type="ChEBI" id="CHEBI:18277"/>
        <dbReference type="ChEBI" id="CHEBI:33019"/>
        <dbReference type="ChEBI" id="CHEBI:58017"/>
        <dbReference type="EC" id="2.4.2.18"/>
    </reaction>
</comment>
<evidence type="ECO:0000256" key="1">
    <source>
        <dbReference type="ARBA" id="ARBA00022676"/>
    </source>
</evidence>
<feature type="binding site" evidence="4">
    <location>
        <begin position="108"/>
        <end position="116"/>
    </location>
    <ligand>
        <name>5-phospho-alpha-D-ribose 1-diphosphate</name>
        <dbReference type="ChEBI" id="CHEBI:58017"/>
    </ligand>
</feature>
<comment type="caution">
    <text evidence="7">The sequence shown here is derived from an EMBL/GenBank/DDBJ whole genome shotgun (WGS) entry which is preliminary data.</text>
</comment>
<reference evidence="8" key="1">
    <citation type="journal article" date="2019" name="Int. J. Syst. Evol. Microbiol.">
        <title>The Global Catalogue of Microorganisms (GCM) 10K type strain sequencing project: providing services to taxonomists for standard genome sequencing and annotation.</title>
        <authorList>
            <consortium name="The Broad Institute Genomics Platform"/>
            <consortium name="The Broad Institute Genome Sequencing Center for Infectious Disease"/>
            <person name="Wu L."/>
            <person name="Ma J."/>
        </authorList>
    </citation>
    <scope>NUCLEOTIDE SEQUENCE [LARGE SCALE GENOMIC DNA]</scope>
    <source>
        <strain evidence="8">CGMCC 1.19062</strain>
    </source>
</reference>
<organism evidence="7 8">
    <name type="scientific">Lacibacterium aquatile</name>
    <dbReference type="NCBI Taxonomy" id="1168082"/>
    <lineage>
        <taxon>Bacteria</taxon>
        <taxon>Pseudomonadati</taxon>
        <taxon>Pseudomonadota</taxon>
        <taxon>Alphaproteobacteria</taxon>
        <taxon>Rhodospirillales</taxon>
        <taxon>Rhodospirillaceae</taxon>
    </lineage>
</organism>
<feature type="binding site" evidence="4">
    <location>
        <position position="225"/>
    </location>
    <ligand>
        <name>Mg(2+)</name>
        <dbReference type="ChEBI" id="CHEBI:18420"/>
        <label>2</label>
    </ligand>
</feature>
<keyword evidence="4" id="KW-0028">Amino-acid biosynthesis</keyword>
<keyword evidence="2 4" id="KW-0808">Transferase</keyword>
<dbReference type="InterPro" id="IPR005940">
    <property type="entry name" value="Anthranilate_Pribosyl_Tfrase"/>
</dbReference>
<dbReference type="HAMAP" id="MF_00211">
    <property type="entry name" value="TrpD"/>
    <property type="match status" value="1"/>
</dbReference>
<dbReference type="Proteomes" id="UP001597295">
    <property type="component" value="Unassembled WGS sequence"/>
</dbReference>
<keyword evidence="8" id="KW-1185">Reference proteome</keyword>
<keyword evidence="3 4" id="KW-0822">Tryptophan biosynthesis</keyword>
<comment type="function">
    <text evidence="4">Catalyzes the transfer of the phosphoribosyl group of 5-phosphorylribose-1-pyrophosphate (PRPP) to anthranilate to yield N-(5'-phosphoribosyl)-anthranilate (PRA).</text>
</comment>
<sequence length="338" mass="35029">MIVELLEKVGRRQDLTRAELAQALDSLIDGDILEVQFAGLLMGLRVKGETVEEMIGAASVLRARALKIPVKERPLLCTAGTGGDGSGGLNLSTAAALIAAGAGASVAKHGNKAISSKCGSSDVLEALGIRADVPIPEMARALEDVGIAFLFAPLYHPATKAVASIRRQLGVRTLFNLLGPLTNPANVRCQLVGVYHPSKTMVMGEALRGLGCERALVVSAEAGLDEISPQGATVVVDLRGGELTQYTVTPADFGFEERSLDSIKGGDPAYNAAALKAILSGEDHPARPAVLMNAAAALVACDFAPNFKAGAELAAQVIDDGRAMAKINALRDLFQAAA</sequence>
<protein>
    <recommendedName>
        <fullName evidence="4">Anthranilate phosphoribosyltransferase</fullName>
        <ecNumber evidence="4">2.4.2.18</ecNumber>
    </recommendedName>
</protein>
<dbReference type="EC" id="2.4.2.18" evidence="4"/>
<feature type="binding site" evidence="4">
    <location>
        <position position="80"/>
    </location>
    <ligand>
        <name>5-phospho-alpha-D-ribose 1-diphosphate</name>
        <dbReference type="ChEBI" id="CHEBI:58017"/>
    </ligand>
</feature>
<dbReference type="NCBIfam" id="TIGR01245">
    <property type="entry name" value="trpD"/>
    <property type="match status" value="1"/>
</dbReference>
<dbReference type="InterPro" id="IPR000312">
    <property type="entry name" value="Glycosyl_Trfase_fam3"/>
</dbReference>
<evidence type="ECO:0000259" key="6">
    <source>
        <dbReference type="Pfam" id="PF02885"/>
    </source>
</evidence>
<proteinExistence type="inferred from homology"/>
<comment type="caution">
    <text evidence="4">Lacks conserved residue(s) required for the propagation of feature annotation.</text>
</comment>
<dbReference type="Pfam" id="PF02885">
    <property type="entry name" value="Glycos_trans_3N"/>
    <property type="match status" value="1"/>
</dbReference>
<dbReference type="InterPro" id="IPR017459">
    <property type="entry name" value="Glycosyl_Trfase_fam3_N_dom"/>
</dbReference>
<feature type="binding site" evidence="4">
    <location>
        <position position="166"/>
    </location>
    <ligand>
        <name>anthranilate</name>
        <dbReference type="ChEBI" id="CHEBI:16567"/>
        <label>2</label>
    </ligand>
</feature>
<feature type="binding site" evidence="4">
    <location>
        <position position="226"/>
    </location>
    <ligand>
        <name>Mg(2+)</name>
        <dbReference type="ChEBI" id="CHEBI:18420"/>
        <label>2</label>
    </ligand>
</feature>
<keyword evidence="4" id="KW-0479">Metal-binding</keyword>
<dbReference type="InterPro" id="IPR036320">
    <property type="entry name" value="Glycosyl_Trfase_fam3_N_dom_sf"/>
</dbReference>
<dbReference type="InterPro" id="IPR035902">
    <property type="entry name" value="Nuc_phospho_transferase"/>
</dbReference>
<dbReference type="Pfam" id="PF00591">
    <property type="entry name" value="Glycos_transf_3"/>
    <property type="match status" value="1"/>
</dbReference>
<evidence type="ECO:0000259" key="5">
    <source>
        <dbReference type="Pfam" id="PF00591"/>
    </source>
</evidence>
<dbReference type="Gene3D" id="3.40.1030.10">
    <property type="entry name" value="Nucleoside phosphorylase/phosphoribosyltransferase catalytic domain"/>
    <property type="match status" value="1"/>
</dbReference>
<feature type="binding site" evidence="4">
    <location>
        <position position="92"/>
    </location>
    <ligand>
        <name>Mg(2+)</name>
        <dbReference type="ChEBI" id="CHEBI:18420"/>
        <label>1</label>
    </ligand>
</feature>
<dbReference type="RefSeq" id="WP_379875027.1">
    <property type="nucleotide sequence ID" value="NZ_JBHUIP010000003.1"/>
</dbReference>
<dbReference type="EMBL" id="JBHUIP010000003">
    <property type="protein sequence ID" value="MFD2262113.1"/>
    <property type="molecule type" value="Genomic_DNA"/>
</dbReference>